<evidence type="ECO:0008006" key="5">
    <source>
        <dbReference type="Google" id="ProtNLM"/>
    </source>
</evidence>
<feature type="compositionally biased region" description="Basic residues" evidence="1">
    <location>
        <begin position="248"/>
        <end position="259"/>
    </location>
</feature>
<feature type="region of interest" description="Disordered" evidence="1">
    <location>
        <begin position="205"/>
        <end position="259"/>
    </location>
</feature>
<protein>
    <recommendedName>
        <fullName evidence="5">PH domain-containing protein</fullName>
    </recommendedName>
</protein>
<keyword evidence="2" id="KW-0472">Membrane</keyword>
<sequence length="259" mass="30014">MPRLERRRESRPPAPDHRYLKHPIIIREWRLFFWFYVLVGAPMAIATAVFIVVDEASRPQPGWGSFLALMLFLLVPFSACALLPALRRQRRILLEVRPEGIWSPQTGAVPWERVRFLGFREYWRNARHWSTLLELFVSSELMPDVIFDLDDTNIYWIGRLRRRLQRVTQVKVHKLSTRGYRSLDAPWKANGNTHAIAAASKVKVKAKAHDQRKRTSGHKRAALDEARLGAGSSTRKAMDYRTPAAAGKQRRTRGRGRRT</sequence>
<feature type="transmembrane region" description="Helical" evidence="2">
    <location>
        <begin position="31"/>
        <end position="53"/>
    </location>
</feature>
<organism evidence="3 4">
    <name type="scientific">Cupriavidus basilensis</name>
    <dbReference type="NCBI Taxonomy" id="68895"/>
    <lineage>
        <taxon>Bacteria</taxon>
        <taxon>Pseudomonadati</taxon>
        <taxon>Pseudomonadota</taxon>
        <taxon>Betaproteobacteria</taxon>
        <taxon>Burkholderiales</taxon>
        <taxon>Burkholderiaceae</taxon>
        <taxon>Cupriavidus</taxon>
    </lineage>
</organism>
<feature type="transmembrane region" description="Helical" evidence="2">
    <location>
        <begin position="65"/>
        <end position="86"/>
    </location>
</feature>
<comment type="caution">
    <text evidence="3">The sequence shown here is derived from an EMBL/GenBank/DDBJ whole genome shotgun (WGS) entry which is preliminary data.</text>
</comment>
<evidence type="ECO:0000313" key="4">
    <source>
        <dbReference type="Proteomes" id="UP001216674"/>
    </source>
</evidence>
<keyword evidence="2" id="KW-1133">Transmembrane helix</keyword>
<gene>
    <name evidence="3" type="ORF">P3W85_41875</name>
</gene>
<accession>A0ABT6B5Z5</accession>
<dbReference type="RefSeq" id="WP_276269143.1">
    <property type="nucleotide sequence ID" value="NZ_JARJLM010000681.1"/>
</dbReference>
<feature type="compositionally biased region" description="Basic residues" evidence="1">
    <location>
        <begin position="205"/>
        <end position="220"/>
    </location>
</feature>
<reference evidence="3 4" key="1">
    <citation type="submission" date="2023-03" db="EMBL/GenBank/DDBJ databases">
        <title>Draft assemblies of triclosan tolerant bacteria isolated from returned activated sludge.</title>
        <authorList>
            <person name="Van Hamelsveld S."/>
        </authorList>
    </citation>
    <scope>NUCLEOTIDE SEQUENCE [LARGE SCALE GENOMIC DNA]</scope>
    <source>
        <strain evidence="3 4">GW210010_S58</strain>
    </source>
</reference>
<dbReference type="Proteomes" id="UP001216674">
    <property type="component" value="Unassembled WGS sequence"/>
</dbReference>
<name>A0ABT6B5Z5_9BURK</name>
<keyword evidence="2" id="KW-0812">Transmembrane</keyword>
<evidence type="ECO:0000256" key="1">
    <source>
        <dbReference type="SAM" id="MobiDB-lite"/>
    </source>
</evidence>
<evidence type="ECO:0000313" key="3">
    <source>
        <dbReference type="EMBL" id="MDF3839441.1"/>
    </source>
</evidence>
<keyword evidence="4" id="KW-1185">Reference proteome</keyword>
<dbReference type="EMBL" id="JARJLM010000681">
    <property type="protein sequence ID" value="MDF3839441.1"/>
    <property type="molecule type" value="Genomic_DNA"/>
</dbReference>
<evidence type="ECO:0000256" key="2">
    <source>
        <dbReference type="SAM" id="Phobius"/>
    </source>
</evidence>
<proteinExistence type="predicted"/>